<evidence type="ECO:0000313" key="4">
    <source>
        <dbReference type="Proteomes" id="UP000062043"/>
    </source>
</evidence>
<proteinExistence type="predicted"/>
<dbReference type="InterPro" id="IPR019249">
    <property type="entry name" value="DUF2226"/>
</dbReference>
<reference evidence="3 4" key="1">
    <citation type="submission" date="2014-01" db="EMBL/GenBank/DDBJ databases">
        <title>Genome sequencing of Thermococcus guaymasensis.</title>
        <authorList>
            <person name="Zhang X."/>
            <person name="Alvare G."/>
            <person name="Fristensky B."/>
            <person name="Chen L."/>
            <person name="Suen T."/>
            <person name="Chen Q."/>
            <person name="Ma K."/>
        </authorList>
    </citation>
    <scope>NUCLEOTIDE SEQUENCE [LARGE SCALE GENOMIC DNA]</scope>
    <source>
        <strain evidence="3 4">DSM 11113</strain>
    </source>
</reference>
<dbReference type="PATRIC" id="fig|1432656.3.peg.1432"/>
<accession>A0A0X1KL82</accession>
<sequence length="563" mass="63130">MKLPDTQPIKENAVVVSPQDLAQEIKNAISQSAGAFLKVFGKKGNSKYYLTVLFDRSKVLAAEGQELESGAQICGEDVIHLLKELMGGPIIIDVYSLDEVGIKLSIAENLEIYSKTPKIPIEKLFGETQSSKAEKPKKAPEKPKSEPPEKSTAKKPAPEEKPKPSVEKPQKAEKTITQPGETEVVIEIPGGEVLKDALKEYTKHLISEAKRIRTLQINKIVYSGELSEGVVYLNVHMYGHSEGQMREVAEKRMLHAISKHAPIILRIADIKPILKEIKVILDGKEVAPQEIVEKDKKKVGKVDKEGRITLAVLEDVWPYFSAMARTVVGELNSQGISVKSAIFDVPGRREFEINAKLVVETSLPQEQATKTIRDTITRHAKELGRALKKYITVHTIDVEFLESVTPNKSAAKIPITSKAAEILQKKADLEREVEKLLQQAGVEELAFLTEEKKRESEKTLLKSRVEPAMEELKNRLHAELKLIPRVTFKWLKLNWDIKDTTVYLDIEASFMKEEIGGLFGSFSSVDENKIKQNVRETILRVIQGIQKDYGIKLSLTKFNVIIR</sequence>
<feature type="coiled-coil region" evidence="1">
    <location>
        <begin position="419"/>
        <end position="446"/>
    </location>
</feature>
<feature type="region of interest" description="Disordered" evidence="2">
    <location>
        <begin position="124"/>
        <end position="181"/>
    </location>
</feature>
<evidence type="ECO:0000256" key="2">
    <source>
        <dbReference type="SAM" id="MobiDB-lite"/>
    </source>
</evidence>
<protein>
    <submittedName>
        <fullName evidence="3">Uncharacterized protein</fullName>
    </submittedName>
</protein>
<dbReference type="KEGG" id="tgy:X802_07370"/>
<dbReference type="AlphaFoldDB" id="A0A0X1KL82"/>
<dbReference type="RefSeq" id="WP_062372241.1">
    <property type="nucleotide sequence ID" value="NZ_CP007140.1"/>
</dbReference>
<name>A0A0X1KL82_9EURY</name>
<keyword evidence="4" id="KW-1185">Reference proteome</keyword>
<dbReference type="STRING" id="1432656.X802_07370"/>
<organism evidence="3 4">
    <name type="scientific">Thermococcus guaymasensis DSM 11113</name>
    <dbReference type="NCBI Taxonomy" id="1432656"/>
    <lineage>
        <taxon>Archaea</taxon>
        <taxon>Methanobacteriati</taxon>
        <taxon>Methanobacteriota</taxon>
        <taxon>Thermococci</taxon>
        <taxon>Thermococcales</taxon>
        <taxon>Thermococcaceae</taxon>
        <taxon>Thermococcus</taxon>
    </lineage>
</organism>
<feature type="compositionally biased region" description="Basic and acidic residues" evidence="2">
    <location>
        <begin position="132"/>
        <end position="174"/>
    </location>
</feature>
<dbReference type="Pfam" id="PF09987">
    <property type="entry name" value="DUF2226"/>
    <property type="match status" value="1"/>
</dbReference>
<dbReference type="OrthoDB" id="86210at2157"/>
<dbReference type="EMBL" id="CP007140">
    <property type="protein sequence ID" value="AJC71995.1"/>
    <property type="molecule type" value="Genomic_DNA"/>
</dbReference>
<evidence type="ECO:0000313" key="3">
    <source>
        <dbReference type="EMBL" id="AJC71995.1"/>
    </source>
</evidence>
<keyword evidence="1" id="KW-0175">Coiled coil</keyword>
<evidence type="ECO:0000256" key="1">
    <source>
        <dbReference type="SAM" id="Coils"/>
    </source>
</evidence>
<dbReference type="GeneID" id="27135473"/>
<dbReference type="Proteomes" id="UP000062043">
    <property type="component" value="Chromosome"/>
</dbReference>
<gene>
    <name evidence="3" type="ORF">X802_07370</name>
</gene>